<dbReference type="Gene3D" id="1.10.357.10">
    <property type="entry name" value="Tetracycline Repressor, domain 2"/>
    <property type="match status" value="1"/>
</dbReference>
<dbReference type="PROSITE" id="PS50977">
    <property type="entry name" value="HTH_TETR_2"/>
    <property type="match status" value="1"/>
</dbReference>
<dbReference type="SUPFAM" id="SSF48498">
    <property type="entry name" value="Tetracyclin repressor-like, C-terminal domain"/>
    <property type="match status" value="1"/>
</dbReference>
<name>A0A4U0SGR5_9ACTN</name>
<protein>
    <submittedName>
        <fullName evidence="6">TetR/AcrR family transcriptional regulator</fullName>
    </submittedName>
</protein>
<reference evidence="6 7" key="1">
    <citation type="submission" date="2019-04" db="EMBL/GenBank/DDBJ databases">
        <title>Streptomyces oryziradicis sp. nov., a novel actinomycete isolated from rhizosphere soil of rice (Oryza sativa L.).</title>
        <authorList>
            <person name="Li C."/>
        </authorList>
    </citation>
    <scope>NUCLEOTIDE SEQUENCE [LARGE SCALE GENOMIC DNA]</scope>
    <source>
        <strain evidence="6 7">NEAU-C40</strain>
    </source>
</reference>
<evidence type="ECO:0000313" key="7">
    <source>
        <dbReference type="Proteomes" id="UP000305778"/>
    </source>
</evidence>
<evidence type="ECO:0000256" key="4">
    <source>
        <dbReference type="PROSITE-ProRule" id="PRU00335"/>
    </source>
</evidence>
<gene>
    <name evidence="6" type="ORF">FCI23_26065</name>
</gene>
<comment type="caution">
    <text evidence="6">The sequence shown here is derived from an EMBL/GenBank/DDBJ whole genome shotgun (WGS) entry which is preliminary data.</text>
</comment>
<dbReference type="GO" id="GO:0003700">
    <property type="term" value="F:DNA-binding transcription factor activity"/>
    <property type="evidence" value="ECO:0007669"/>
    <property type="project" value="TreeGrafter"/>
</dbReference>
<dbReference type="SUPFAM" id="SSF46689">
    <property type="entry name" value="Homeodomain-like"/>
    <property type="match status" value="1"/>
</dbReference>
<dbReference type="InterPro" id="IPR009057">
    <property type="entry name" value="Homeodomain-like_sf"/>
</dbReference>
<dbReference type="AlphaFoldDB" id="A0A4U0SGR5"/>
<evidence type="ECO:0000256" key="1">
    <source>
        <dbReference type="ARBA" id="ARBA00023015"/>
    </source>
</evidence>
<dbReference type="PANTHER" id="PTHR30055:SF234">
    <property type="entry name" value="HTH-TYPE TRANSCRIPTIONAL REGULATOR BETI"/>
    <property type="match status" value="1"/>
</dbReference>
<sequence>MTAAPGRAATARRTELFDHLVALLLSEGFAHLTVDELASRLHCSKTTLYSLAGSREQLIRAAVVHFFREATRRVEASTATVTDPRDRLGAYLRAVAAELQPASAAFYEHLAAFPPVREVYERNTEIAARRVQQIIREGVEQGAFRDVHAAFVADVVSSAMVRIQRRQVAAATGLPDAQAYAELATMVLHGIAT</sequence>
<keyword evidence="1" id="KW-0805">Transcription regulation</keyword>
<evidence type="ECO:0000313" key="6">
    <source>
        <dbReference type="EMBL" id="TKA08824.1"/>
    </source>
</evidence>
<dbReference type="Proteomes" id="UP000305778">
    <property type="component" value="Unassembled WGS sequence"/>
</dbReference>
<accession>A0A4U0SGR5</accession>
<dbReference type="Pfam" id="PF00440">
    <property type="entry name" value="TetR_N"/>
    <property type="match status" value="1"/>
</dbReference>
<keyword evidence="3" id="KW-0804">Transcription</keyword>
<dbReference type="RefSeq" id="WP_136726367.1">
    <property type="nucleotide sequence ID" value="NZ_SUMC01000027.1"/>
</dbReference>
<feature type="DNA-binding region" description="H-T-H motif" evidence="4">
    <location>
        <begin position="33"/>
        <end position="52"/>
    </location>
</feature>
<dbReference type="InterPro" id="IPR001647">
    <property type="entry name" value="HTH_TetR"/>
</dbReference>
<dbReference type="Gene3D" id="1.10.10.60">
    <property type="entry name" value="Homeodomain-like"/>
    <property type="match status" value="1"/>
</dbReference>
<proteinExistence type="predicted"/>
<evidence type="ECO:0000259" key="5">
    <source>
        <dbReference type="PROSITE" id="PS50977"/>
    </source>
</evidence>
<dbReference type="PANTHER" id="PTHR30055">
    <property type="entry name" value="HTH-TYPE TRANSCRIPTIONAL REGULATOR RUTR"/>
    <property type="match status" value="1"/>
</dbReference>
<dbReference type="OrthoDB" id="5181477at2"/>
<evidence type="ECO:0000256" key="2">
    <source>
        <dbReference type="ARBA" id="ARBA00023125"/>
    </source>
</evidence>
<evidence type="ECO:0000256" key="3">
    <source>
        <dbReference type="ARBA" id="ARBA00023163"/>
    </source>
</evidence>
<dbReference type="GO" id="GO:0000976">
    <property type="term" value="F:transcription cis-regulatory region binding"/>
    <property type="evidence" value="ECO:0007669"/>
    <property type="project" value="TreeGrafter"/>
</dbReference>
<dbReference type="InterPro" id="IPR050109">
    <property type="entry name" value="HTH-type_TetR-like_transc_reg"/>
</dbReference>
<keyword evidence="7" id="KW-1185">Reference proteome</keyword>
<dbReference type="InterPro" id="IPR036271">
    <property type="entry name" value="Tet_transcr_reg_TetR-rel_C_sf"/>
</dbReference>
<keyword evidence="2 4" id="KW-0238">DNA-binding</keyword>
<dbReference type="EMBL" id="SUMC01000027">
    <property type="protein sequence ID" value="TKA08824.1"/>
    <property type="molecule type" value="Genomic_DNA"/>
</dbReference>
<organism evidence="6 7">
    <name type="scientific">Actinacidiphila oryziradicis</name>
    <dbReference type="NCBI Taxonomy" id="2571141"/>
    <lineage>
        <taxon>Bacteria</taxon>
        <taxon>Bacillati</taxon>
        <taxon>Actinomycetota</taxon>
        <taxon>Actinomycetes</taxon>
        <taxon>Kitasatosporales</taxon>
        <taxon>Streptomycetaceae</taxon>
        <taxon>Actinacidiphila</taxon>
    </lineage>
</organism>
<feature type="domain" description="HTH tetR-type" evidence="5">
    <location>
        <begin position="10"/>
        <end position="70"/>
    </location>
</feature>